<gene>
    <name evidence="1" type="ORF">ACFOX3_09485</name>
</gene>
<sequence length="58" mass="6170">MNASPNPARAVIVRQANGTQARIASTELLGSGALIVIEHAGHDYFLRQTKAGKLILTK</sequence>
<organism evidence="1 2">
    <name type="scientific">Simiduia curdlanivorans</name>
    <dbReference type="NCBI Taxonomy" id="1492769"/>
    <lineage>
        <taxon>Bacteria</taxon>
        <taxon>Pseudomonadati</taxon>
        <taxon>Pseudomonadota</taxon>
        <taxon>Gammaproteobacteria</taxon>
        <taxon>Cellvibrionales</taxon>
        <taxon>Cellvibrionaceae</taxon>
        <taxon>Simiduia</taxon>
    </lineage>
</organism>
<dbReference type="RefSeq" id="WP_290260418.1">
    <property type="nucleotide sequence ID" value="NZ_JAUFQG010000004.1"/>
</dbReference>
<dbReference type="Pfam" id="PF10636">
    <property type="entry name" value="hemP"/>
    <property type="match status" value="1"/>
</dbReference>
<dbReference type="Gene3D" id="2.10.70.10">
    <property type="entry name" value="Complement Module, domain 1"/>
    <property type="match status" value="1"/>
</dbReference>
<accession>A0ABV8V3P5</accession>
<name>A0ABV8V3P5_9GAMM</name>
<evidence type="ECO:0000313" key="2">
    <source>
        <dbReference type="Proteomes" id="UP001595840"/>
    </source>
</evidence>
<dbReference type="EMBL" id="JBHSCX010000006">
    <property type="protein sequence ID" value="MFC4362536.1"/>
    <property type="molecule type" value="Genomic_DNA"/>
</dbReference>
<reference evidence="2" key="1">
    <citation type="journal article" date="2019" name="Int. J. Syst. Evol. Microbiol.">
        <title>The Global Catalogue of Microorganisms (GCM) 10K type strain sequencing project: providing services to taxonomists for standard genome sequencing and annotation.</title>
        <authorList>
            <consortium name="The Broad Institute Genomics Platform"/>
            <consortium name="The Broad Institute Genome Sequencing Center for Infectious Disease"/>
            <person name="Wu L."/>
            <person name="Ma J."/>
        </authorList>
    </citation>
    <scope>NUCLEOTIDE SEQUENCE [LARGE SCALE GENOMIC DNA]</scope>
    <source>
        <strain evidence="2">CECT 8570</strain>
    </source>
</reference>
<dbReference type="Proteomes" id="UP001595840">
    <property type="component" value="Unassembled WGS sequence"/>
</dbReference>
<protein>
    <submittedName>
        <fullName evidence="1">Hemin uptake protein HemP</fullName>
    </submittedName>
</protein>
<dbReference type="InterPro" id="IPR019600">
    <property type="entry name" value="Hemin_uptake_protein_HemP"/>
</dbReference>
<proteinExistence type="predicted"/>
<evidence type="ECO:0000313" key="1">
    <source>
        <dbReference type="EMBL" id="MFC4362536.1"/>
    </source>
</evidence>
<comment type="caution">
    <text evidence="1">The sequence shown here is derived from an EMBL/GenBank/DDBJ whole genome shotgun (WGS) entry which is preliminary data.</text>
</comment>
<keyword evidence="2" id="KW-1185">Reference proteome</keyword>